<keyword evidence="3 6" id="KW-0812">Transmembrane</keyword>
<dbReference type="PRINTS" id="PR00173">
    <property type="entry name" value="EDTRNSPORT"/>
</dbReference>
<keyword evidence="6" id="KW-1003">Cell membrane</keyword>
<comment type="subcellular location">
    <subcellularLocation>
        <location evidence="6">Cell membrane</location>
        <topology evidence="6">Multi-pass membrane protein</topology>
    </subcellularLocation>
    <subcellularLocation>
        <location evidence="1">Membrane</location>
        <topology evidence="1">Multi-pass membrane protein</topology>
    </subcellularLocation>
</comment>
<feature type="transmembrane region" description="Helical" evidence="6">
    <location>
        <begin position="57"/>
        <end position="76"/>
    </location>
</feature>
<proteinExistence type="inferred from homology"/>
<evidence type="ECO:0000256" key="1">
    <source>
        <dbReference type="ARBA" id="ARBA00004141"/>
    </source>
</evidence>
<evidence type="ECO:0000256" key="3">
    <source>
        <dbReference type="ARBA" id="ARBA00022692"/>
    </source>
</evidence>
<dbReference type="EMBL" id="JBHTNH010000001">
    <property type="protein sequence ID" value="MFD1360060.1"/>
    <property type="molecule type" value="Genomic_DNA"/>
</dbReference>
<accession>A0ABW3ZP17</accession>
<dbReference type="InterPro" id="IPR002781">
    <property type="entry name" value="TM_pro_TauE-like"/>
</dbReference>
<feature type="transmembrane region" description="Helical" evidence="6">
    <location>
        <begin position="215"/>
        <end position="237"/>
    </location>
</feature>
<feature type="transmembrane region" description="Helical" evidence="6">
    <location>
        <begin position="83"/>
        <end position="105"/>
    </location>
</feature>
<keyword evidence="4 6" id="KW-1133">Transmembrane helix</keyword>
<feature type="transmembrane region" description="Helical" evidence="6">
    <location>
        <begin position="12"/>
        <end position="45"/>
    </location>
</feature>
<reference evidence="8" key="1">
    <citation type="journal article" date="2019" name="Int. J. Syst. Evol. Microbiol.">
        <title>The Global Catalogue of Microorganisms (GCM) 10K type strain sequencing project: providing services to taxonomists for standard genome sequencing and annotation.</title>
        <authorList>
            <consortium name="The Broad Institute Genomics Platform"/>
            <consortium name="The Broad Institute Genome Sequencing Center for Infectious Disease"/>
            <person name="Wu L."/>
            <person name="Ma J."/>
        </authorList>
    </citation>
    <scope>NUCLEOTIDE SEQUENCE [LARGE SCALE GENOMIC DNA]</scope>
    <source>
        <strain evidence="8">CCUG 54822</strain>
    </source>
</reference>
<feature type="transmembrane region" description="Helical" evidence="6">
    <location>
        <begin position="150"/>
        <end position="178"/>
    </location>
</feature>
<dbReference type="PANTHER" id="PTHR43701:SF2">
    <property type="entry name" value="MEMBRANE TRANSPORTER PROTEIN YJNA-RELATED"/>
    <property type="match status" value="1"/>
</dbReference>
<name>A0ABW3ZP17_9BACI</name>
<feature type="transmembrane region" description="Helical" evidence="6">
    <location>
        <begin position="243"/>
        <end position="266"/>
    </location>
</feature>
<evidence type="ECO:0000256" key="6">
    <source>
        <dbReference type="RuleBase" id="RU363041"/>
    </source>
</evidence>
<feature type="transmembrane region" description="Helical" evidence="6">
    <location>
        <begin position="184"/>
        <end position="208"/>
    </location>
</feature>
<keyword evidence="5 6" id="KW-0472">Membrane</keyword>
<protein>
    <recommendedName>
        <fullName evidence="6">Probable membrane transporter protein</fullName>
    </recommendedName>
</protein>
<feature type="transmembrane region" description="Helical" evidence="6">
    <location>
        <begin position="111"/>
        <end position="129"/>
    </location>
</feature>
<evidence type="ECO:0000256" key="4">
    <source>
        <dbReference type="ARBA" id="ARBA00022989"/>
    </source>
</evidence>
<organism evidence="7 8">
    <name type="scientific">Lentibacillus salinarum</name>
    <dbReference type="NCBI Taxonomy" id="446820"/>
    <lineage>
        <taxon>Bacteria</taxon>
        <taxon>Bacillati</taxon>
        <taxon>Bacillota</taxon>
        <taxon>Bacilli</taxon>
        <taxon>Bacillales</taxon>
        <taxon>Bacillaceae</taxon>
        <taxon>Lentibacillus</taxon>
    </lineage>
</organism>
<keyword evidence="8" id="KW-1185">Reference proteome</keyword>
<comment type="similarity">
    <text evidence="2 6">Belongs to the 4-toluene sulfonate uptake permease (TSUP) (TC 2.A.102) family.</text>
</comment>
<evidence type="ECO:0000313" key="7">
    <source>
        <dbReference type="EMBL" id="MFD1360060.1"/>
    </source>
</evidence>
<dbReference type="Proteomes" id="UP001597178">
    <property type="component" value="Unassembled WGS sequence"/>
</dbReference>
<dbReference type="PANTHER" id="PTHR43701">
    <property type="entry name" value="MEMBRANE TRANSPORTER PROTEIN MJ0441-RELATED"/>
    <property type="match status" value="1"/>
</dbReference>
<comment type="caution">
    <text evidence="7">The sequence shown here is derived from an EMBL/GenBank/DDBJ whole genome shotgun (WGS) entry which is preliminary data.</text>
</comment>
<gene>
    <name evidence="7" type="ORF">ACFQ4A_00035</name>
</gene>
<evidence type="ECO:0000256" key="5">
    <source>
        <dbReference type="ARBA" id="ARBA00023136"/>
    </source>
</evidence>
<sequence>MKETKRIEVSFMSATLLLVVICSNLIIGILLGISGISGFLLPLIYVGFLGMPVKDSLALSFLAFAVSGIIGAFSYLRSKNMDLRLALFLSIGSIPGAFLGVQINVLISDTLAKLLLYLFIFIAGLSLFRQNKERTDVDASSLKILHNNSMLILIGLLTAAISSLTGAGGPILLVPLLASLGVNIRVVVGVSLLNSVIIALPAVFGYFAYATMDHLGVLIISSLIGITIGIITGAKFAEKVPTYHLRIFIAIITIISAVYMLVTLFFGT</sequence>
<dbReference type="Pfam" id="PF01925">
    <property type="entry name" value="TauE"/>
    <property type="match status" value="1"/>
</dbReference>
<evidence type="ECO:0000256" key="2">
    <source>
        <dbReference type="ARBA" id="ARBA00009142"/>
    </source>
</evidence>
<evidence type="ECO:0000313" key="8">
    <source>
        <dbReference type="Proteomes" id="UP001597178"/>
    </source>
</evidence>
<dbReference type="InterPro" id="IPR051598">
    <property type="entry name" value="TSUP/Inactive_protease-like"/>
</dbReference>